<keyword evidence="1" id="KW-0472">Membrane</keyword>
<keyword evidence="3" id="KW-1185">Reference proteome</keyword>
<keyword evidence="1" id="KW-0812">Transmembrane</keyword>
<accession>A0A2P7YD32</accession>
<reference evidence="2 3" key="1">
    <citation type="submission" date="2018-03" db="EMBL/GenBank/DDBJ databases">
        <title>Candida pseudohaemulonii genome assembly and annotation.</title>
        <authorList>
            <person name="Munoz J.F."/>
            <person name="Gade L.G."/>
            <person name="Chow N.A."/>
            <person name="Litvintseva A.P."/>
            <person name="Loparev V.N."/>
            <person name="Cuomo C.A."/>
        </authorList>
    </citation>
    <scope>NUCLEOTIDE SEQUENCE [LARGE SCALE GENOMIC DNA]</scope>
    <source>
        <strain evidence="2 3">B12108</strain>
    </source>
</reference>
<name>A0A2P7YD32_9ASCO</name>
<evidence type="ECO:0000313" key="2">
    <source>
        <dbReference type="EMBL" id="PSK33855.1"/>
    </source>
</evidence>
<proteinExistence type="predicted"/>
<dbReference type="VEuPathDB" id="FungiDB:C7M61_005047"/>
<gene>
    <name evidence="2" type="ORF">C7M61_005047</name>
</gene>
<protein>
    <submittedName>
        <fullName evidence="2">Uncharacterized protein</fullName>
    </submittedName>
</protein>
<comment type="caution">
    <text evidence="2">The sequence shown here is derived from an EMBL/GenBank/DDBJ whole genome shotgun (WGS) entry which is preliminary data.</text>
</comment>
<evidence type="ECO:0000256" key="1">
    <source>
        <dbReference type="SAM" id="Phobius"/>
    </source>
</evidence>
<dbReference type="OrthoDB" id="4077101at2759"/>
<feature type="transmembrane region" description="Helical" evidence="1">
    <location>
        <begin position="41"/>
        <end position="58"/>
    </location>
</feature>
<dbReference type="EMBL" id="PYFQ01000021">
    <property type="protein sequence ID" value="PSK33855.1"/>
    <property type="molecule type" value="Genomic_DNA"/>
</dbReference>
<keyword evidence="1" id="KW-1133">Transmembrane helix</keyword>
<evidence type="ECO:0000313" key="3">
    <source>
        <dbReference type="Proteomes" id="UP000241107"/>
    </source>
</evidence>
<feature type="transmembrane region" description="Helical" evidence="1">
    <location>
        <begin position="70"/>
        <end position="90"/>
    </location>
</feature>
<sequence>MSLTIYDTLEYAGLRLLDIIAFVLSNIIVATGYAFVNYPNASTLVLSVLTLYIFYKMIRRIVRFWLNMMVAMIKFTVIMLFLTVLAAVYVRGFNRFFTKDIYFLKELFTSQAEASDFLFKQYAYNLMDDDRFEFLHGARDFFEGSSFLIDDSYEYGETYDQFKNVLNDAIGEDGFQQLNALFNNRNH</sequence>
<dbReference type="Pfam" id="PF12716">
    <property type="entry name" value="Apq12"/>
    <property type="match status" value="1"/>
</dbReference>
<dbReference type="Proteomes" id="UP000241107">
    <property type="component" value="Unassembled WGS sequence"/>
</dbReference>
<feature type="transmembrane region" description="Helical" evidence="1">
    <location>
        <begin position="12"/>
        <end position="35"/>
    </location>
</feature>
<dbReference type="RefSeq" id="XP_024711421.1">
    <property type="nucleotide sequence ID" value="XM_024860359.1"/>
</dbReference>
<organism evidence="2 3">
    <name type="scientific">Candidozyma pseudohaemuli</name>
    <dbReference type="NCBI Taxonomy" id="418784"/>
    <lineage>
        <taxon>Eukaryota</taxon>
        <taxon>Fungi</taxon>
        <taxon>Dikarya</taxon>
        <taxon>Ascomycota</taxon>
        <taxon>Saccharomycotina</taxon>
        <taxon>Pichiomycetes</taxon>
        <taxon>Metschnikowiaceae</taxon>
        <taxon>Candidozyma</taxon>
    </lineage>
</organism>
<dbReference type="InterPro" id="IPR024316">
    <property type="entry name" value="APQ12"/>
</dbReference>
<dbReference type="AlphaFoldDB" id="A0A2P7YD32"/>
<dbReference type="GeneID" id="36568434"/>